<dbReference type="EMBL" id="CP001742">
    <property type="protein sequence ID" value="ADL19489.1"/>
    <property type="molecule type" value="Genomic_DNA"/>
</dbReference>
<dbReference type="HOGENOM" id="CLU_1648210_0_0_2"/>
<dbReference type="Proteomes" id="UP000000346">
    <property type="component" value="Chromosome"/>
</dbReference>
<sequence>MSECKVNIDFLRHIANPALALAMVNISNGRAELQAKNQEESKQVLQKITSALLDIKKGLSNGEIKYNFSIYGGDPRNIAKYLTSPEWRGLVELTFGELKDTPGAWEFVRGVLMELLTKAANTYGSQCPEVSEACKNAIEDLSKMKPSLPKNPEGTELSKA</sequence>
<dbReference type="InParanoid" id="D9Q2F1"/>
<reference evidence="1 2" key="1">
    <citation type="journal article" date="2010" name="Appl. Environ. Microbiol.">
        <title>The genome sequence of the crenarchaeon Acidilobus saccharovorans supports a new order, Acidilobales, and suggests an important ecological role in terrestrial acidic hot springs.</title>
        <authorList>
            <person name="Mardanov A.V."/>
            <person name="Svetlitchnyi V.A."/>
            <person name="Beletsky A.V."/>
            <person name="Prokofeva M.I."/>
            <person name="Bonch-Osmolovskaya E.A."/>
            <person name="Ravin N.V."/>
            <person name="Skryabin K.G."/>
        </authorList>
    </citation>
    <scope>NUCLEOTIDE SEQUENCE [LARGE SCALE GENOMIC DNA]</scope>
    <source>
        <strain evidence="2">DSM 16705 / JCM 18335 / VKM B-2471 / 345-15</strain>
    </source>
</reference>
<protein>
    <submittedName>
        <fullName evidence="1">Uncharacterized protein</fullName>
    </submittedName>
</protein>
<name>D9Q2F1_ACIS3</name>
<keyword evidence="2" id="KW-1185">Reference proteome</keyword>
<dbReference type="GeneID" id="9499331"/>
<evidence type="ECO:0000313" key="2">
    <source>
        <dbReference type="Proteomes" id="UP000000346"/>
    </source>
</evidence>
<gene>
    <name evidence="1" type="ordered locus">ASAC_1084</name>
</gene>
<dbReference type="AlphaFoldDB" id="D9Q2F1"/>
<dbReference type="RefSeq" id="WP_013267001.1">
    <property type="nucleotide sequence ID" value="NC_014374.1"/>
</dbReference>
<organism evidence="1 2">
    <name type="scientific">Acidilobus saccharovorans (strain DSM 16705 / JCM 18335 / VKM B-2471 / 345-15)</name>
    <dbReference type="NCBI Taxonomy" id="666510"/>
    <lineage>
        <taxon>Archaea</taxon>
        <taxon>Thermoproteota</taxon>
        <taxon>Thermoprotei</taxon>
        <taxon>Acidilobales</taxon>
        <taxon>Acidilobaceae</taxon>
        <taxon>Acidilobus</taxon>
    </lineage>
</organism>
<dbReference type="STRING" id="666510.ASAC_1084"/>
<proteinExistence type="predicted"/>
<evidence type="ECO:0000313" key="1">
    <source>
        <dbReference type="EMBL" id="ADL19489.1"/>
    </source>
</evidence>
<dbReference type="OrthoDB" id="19374at2157"/>
<dbReference type="KEGG" id="asc:ASAC_1084"/>
<dbReference type="eggNOG" id="arCOG00569">
    <property type="taxonomic scope" value="Archaea"/>
</dbReference>
<accession>D9Q2F1</accession>